<evidence type="ECO:0000256" key="8">
    <source>
        <dbReference type="ARBA" id="ARBA00023136"/>
    </source>
</evidence>
<name>A0ABT2JPX0_9ACTN</name>
<dbReference type="InterPro" id="IPR004131">
    <property type="entry name" value="PPase-energised_H-pump"/>
</dbReference>
<evidence type="ECO:0000313" key="11">
    <source>
        <dbReference type="Proteomes" id="UP001156389"/>
    </source>
</evidence>
<keyword evidence="9" id="KW-1003">Cell membrane</keyword>
<feature type="transmembrane region" description="Helical" evidence="9">
    <location>
        <begin position="567"/>
        <end position="588"/>
    </location>
</feature>
<reference evidence="10 11" key="1">
    <citation type="submission" date="2021-10" db="EMBL/GenBank/DDBJ databases">
        <title>Streptomyces gossypii sp. nov., isolated from soil collected from cotton field.</title>
        <authorList>
            <person name="Ge X."/>
            <person name="Chen X."/>
            <person name="Liu W."/>
        </authorList>
    </citation>
    <scope>NUCLEOTIDE SEQUENCE [LARGE SCALE GENOMIC DNA]</scope>
    <source>
        <strain evidence="10 11">N2-109</strain>
    </source>
</reference>
<evidence type="ECO:0000256" key="2">
    <source>
        <dbReference type="ARBA" id="ARBA00022448"/>
    </source>
</evidence>
<feature type="transmembrane region" description="Helical" evidence="9">
    <location>
        <begin position="323"/>
        <end position="348"/>
    </location>
</feature>
<evidence type="ECO:0000256" key="9">
    <source>
        <dbReference type="HAMAP-Rule" id="MF_01129"/>
    </source>
</evidence>
<comment type="subcellular location">
    <subcellularLocation>
        <location evidence="9">Cell membrane</location>
        <topology evidence="9">Multi-pass membrane protein</topology>
    </subcellularLocation>
    <subcellularLocation>
        <location evidence="1">Endomembrane system</location>
        <topology evidence="1">Multi-pass membrane protein</topology>
    </subcellularLocation>
</comment>
<dbReference type="PIRSF" id="PIRSF001265">
    <property type="entry name" value="H+-PPase"/>
    <property type="match status" value="1"/>
</dbReference>
<keyword evidence="11" id="KW-1185">Reference proteome</keyword>
<gene>
    <name evidence="9" type="primary">hppA</name>
    <name evidence="10" type="ORF">LHJ74_08335</name>
</gene>
<keyword evidence="5 9" id="KW-1278">Translocase</keyword>
<dbReference type="NCBIfam" id="TIGR01104">
    <property type="entry name" value="V_PPase"/>
    <property type="match status" value="1"/>
</dbReference>
<feature type="transmembrane region" description="Helical" evidence="9">
    <location>
        <begin position="633"/>
        <end position="651"/>
    </location>
</feature>
<feature type="transmembrane region" description="Helical" evidence="9">
    <location>
        <begin position="368"/>
        <end position="393"/>
    </location>
</feature>
<organism evidence="10 11">
    <name type="scientific">Streptomyces gossypii</name>
    <dbReference type="NCBI Taxonomy" id="2883101"/>
    <lineage>
        <taxon>Bacteria</taxon>
        <taxon>Bacillati</taxon>
        <taxon>Actinomycetota</taxon>
        <taxon>Actinomycetes</taxon>
        <taxon>Kitasatosporales</taxon>
        <taxon>Streptomycetaceae</taxon>
        <taxon>Streptomyces</taxon>
    </lineage>
</organism>
<dbReference type="NCBIfam" id="NF001960">
    <property type="entry name" value="PRK00733.3-5"/>
    <property type="match status" value="1"/>
</dbReference>
<dbReference type="Pfam" id="PF03030">
    <property type="entry name" value="H_PPase"/>
    <property type="match status" value="1"/>
</dbReference>
<accession>A0ABT2JPX0</accession>
<feature type="transmembrane region" description="Helical" evidence="9">
    <location>
        <begin position="414"/>
        <end position="441"/>
    </location>
</feature>
<dbReference type="HAMAP" id="MF_01129">
    <property type="entry name" value="PPase_energized_pump"/>
    <property type="match status" value="1"/>
</dbReference>
<feature type="transmembrane region" description="Helical" evidence="9">
    <location>
        <begin position="169"/>
        <end position="190"/>
    </location>
</feature>
<comment type="function">
    <text evidence="9">Proton pump that utilizes the energy of pyrophosphate hydrolysis as the driving force for proton movement across the membrane. Generates a proton motive force.</text>
</comment>
<comment type="caution">
    <text evidence="9">Lacks conserved residue(s) required for the propagation of feature annotation.</text>
</comment>
<sequence length="798" mass="81203">MAGHISPLQKHQHLADAVLTSGNRGLVTVIAIVALAALGVGVVLVRQVLAAGEGTDSMKKIAAAVQEGANAYLARQLRTLGVFAVAVFFLLFLLPADDSTQRLGRSLFFLVGAAFSAGTGYIGMWLAVRSNVRVAAAAREATPAEGEPAKDLSAVAHAATKIAFRTGGVVGMFTVGLGLLGAATVVLVYTDDAPKVLEGFGLGAALIAMFMRVGGGIFTKAADVGADLVGKVEQGIPEDDPRNAATIADNVGDNVGDCAGMAADLFESYAVTLVAALILGTAVFGDAGLAFPLLVPAIGVITAMIGIFTVAPRSTDRSGMTAINRGFFISAAISLVLVAIASFTYLPSSYADLDSAPEEILAQDGNPQVLAVLAVAIGIVLAALIQQLTGYFTETTRKPVRDVGRTSLTGPATVVLSGISLGLESAVYTALLIGLSVYGAMLLGGGTLMLALFAVALAGTGLLTTVGVIVAMDTFGPVSDNAQGIAEMSGDVQGAGAQVLTDLDAVGNTTKAITKGIAIATAVLAAAALFGSYRIELSEALDEELGSVGAATAEMLEVLDIAQPSTLVGLMLGAGVVFLFSGLAINAVSRSAGAVVFEVRRQFREKPGIMDYTEKPDYHRVVDICTKDALRELTTPGLLAVFAPICVGFAFGVGALAAFLAGAIGVGTLMAVFLSNSGGAWDNAKKMVEDGHHGGKGSAAHEATVIGDTVGDPFKDTAGPAINPLLKVMNLVALLIAPAIVQFSYGDDKSTAVRATIAVLSGLVIIGAVYVSKRRGIAVGEEGNNERVAKPTDPVTAS</sequence>
<keyword evidence="2 9" id="KW-0813">Transport</keyword>
<evidence type="ECO:0000256" key="5">
    <source>
        <dbReference type="ARBA" id="ARBA00022967"/>
    </source>
</evidence>
<feature type="transmembrane region" description="Helical" evidence="9">
    <location>
        <begin position="657"/>
        <end position="677"/>
    </location>
</feature>
<keyword evidence="8 9" id="KW-0472">Membrane</keyword>
<feature type="site" description="Determinant of potassium independence" evidence="9">
    <location>
        <position position="511"/>
    </location>
</feature>
<evidence type="ECO:0000256" key="4">
    <source>
        <dbReference type="ARBA" id="ARBA00022842"/>
    </source>
</evidence>
<feature type="transmembrane region" description="Helical" evidence="9">
    <location>
        <begin position="107"/>
        <end position="128"/>
    </location>
</feature>
<evidence type="ECO:0000256" key="3">
    <source>
        <dbReference type="ARBA" id="ARBA00022692"/>
    </source>
</evidence>
<keyword evidence="10" id="KW-0378">Hydrolase</keyword>
<comment type="caution">
    <text evidence="10">The sequence shown here is derived from an EMBL/GenBank/DDBJ whole genome shotgun (WGS) entry which is preliminary data.</text>
</comment>
<feature type="transmembrane region" description="Helical" evidence="9">
    <location>
        <begin position="266"/>
        <end position="284"/>
    </location>
</feature>
<dbReference type="EC" id="7.1.3.1" evidence="9"/>
<keyword evidence="9" id="KW-0375">Hydrogen ion transport</keyword>
<comment type="similarity">
    <text evidence="9">Belongs to the H(+)-translocating pyrophosphatase (TC 3.A.10) family. K(+)-insensitive subfamily.</text>
</comment>
<feature type="transmembrane region" description="Helical" evidence="9">
    <location>
        <begin position="751"/>
        <end position="771"/>
    </location>
</feature>
<feature type="transmembrane region" description="Helical" evidence="9">
    <location>
        <begin position="26"/>
        <end position="49"/>
    </location>
</feature>
<comment type="cofactor">
    <cofactor evidence="9">
        <name>Mg(2+)</name>
        <dbReference type="ChEBI" id="CHEBI:18420"/>
    </cofactor>
</comment>
<comment type="catalytic activity">
    <reaction evidence="9">
        <text>diphosphate + H2O + H(+)(in) = 2 phosphate + 2 H(+)(out)</text>
        <dbReference type="Rhea" id="RHEA:13973"/>
        <dbReference type="ChEBI" id="CHEBI:15377"/>
        <dbReference type="ChEBI" id="CHEBI:15378"/>
        <dbReference type="ChEBI" id="CHEBI:33019"/>
        <dbReference type="ChEBI" id="CHEBI:43474"/>
        <dbReference type="EC" id="7.1.3.1"/>
    </reaction>
</comment>
<evidence type="ECO:0000256" key="7">
    <source>
        <dbReference type="ARBA" id="ARBA00023065"/>
    </source>
</evidence>
<feature type="transmembrane region" description="Helical" evidence="9">
    <location>
        <begin position="77"/>
        <end position="95"/>
    </location>
</feature>
<evidence type="ECO:0000313" key="10">
    <source>
        <dbReference type="EMBL" id="MCT2589920.1"/>
    </source>
</evidence>
<proteinExistence type="inferred from homology"/>
<comment type="subunit">
    <text evidence="9">Homodimer.</text>
</comment>
<dbReference type="PANTHER" id="PTHR31998">
    <property type="entry name" value="K(+)-INSENSITIVE PYROPHOSPHATE-ENERGIZED PROTON PUMP"/>
    <property type="match status" value="1"/>
</dbReference>
<dbReference type="Proteomes" id="UP001156389">
    <property type="component" value="Unassembled WGS sequence"/>
</dbReference>
<keyword evidence="4 9" id="KW-0460">Magnesium</keyword>
<feature type="transmembrane region" description="Helical" evidence="9">
    <location>
        <begin position="290"/>
        <end position="311"/>
    </location>
</feature>
<dbReference type="RefSeq" id="WP_260217045.1">
    <property type="nucleotide sequence ID" value="NZ_JAJAGO010000003.1"/>
</dbReference>
<dbReference type="GO" id="GO:0004427">
    <property type="term" value="F:inorganic diphosphate phosphatase activity"/>
    <property type="evidence" value="ECO:0007669"/>
    <property type="project" value="UniProtKB-EC"/>
</dbReference>
<feature type="transmembrane region" description="Helical" evidence="9">
    <location>
        <begin position="196"/>
        <end position="213"/>
    </location>
</feature>
<dbReference type="NCBIfam" id="NF001952">
    <property type="entry name" value="PRK00733.1-4"/>
    <property type="match status" value="1"/>
</dbReference>
<feature type="transmembrane region" description="Helical" evidence="9">
    <location>
        <begin position="447"/>
        <end position="471"/>
    </location>
</feature>
<feature type="transmembrane region" description="Helical" evidence="9">
    <location>
        <begin position="725"/>
        <end position="745"/>
    </location>
</feature>
<keyword evidence="7 9" id="KW-0406">Ion transport</keyword>
<evidence type="ECO:0000256" key="6">
    <source>
        <dbReference type="ARBA" id="ARBA00022989"/>
    </source>
</evidence>
<keyword evidence="3 9" id="KW-0812">Transmembrane</keyword>
<evidence type="ECO:0000256" key="1">
    <source>
        <dbReference type="ARBA" id="ARBA00004127"/>
    </source>
</evidence>
<feature type="transmembrane region" description="Helical" evidence="9">
    <location>
        <begin position="517"/>
        <end position="535"/>
    </location>
</feature>
<protein>
    <recommendedName>
        <fullName evidence="9">K(+)-insensitive pyrophosphate-energized proton pump</fullName>
        <ecNumber evidence="9">7.1.3.1</ecNumber>
    </recommendedName>
    <alternativeName>
        <fullName evidence="9">Membrane-bound proton-translocating pyrophosphatase</fullName>
    </alternativeName>
    <alternativeName>
        <fullName evidence="9">Pyrophosphate-energized inorganic pyrophosphatase</fullName>
        <shortName evidence="9">H(+)-PPase</shortName>
    </alternativeName>
</protein>
<dbReference type="EMBL" id="JAJAGO010000003">
    <property type="protein sequence ID" value="MCT2589920.1"/>
    <property type="molecule type" value="Genomic_DNA"/>
</dbReference>
<keyword evidence="6 9" id="KW-1133">Transmembrane helix</keyword>